<dbReference type="RefSeq" id="WP_228383822.1">
    <property type="nucleotide sequence ID" value="NZ_CP009122.1"/>
</dbReference>
<keyword evidence="3" id="KW-1185">Reference proteome</keyword>
<sequence length="147" mass="15681">MKSNKLIAVVGIAAMAISVPAMAKKKDVSYVMVNEEMGVPVFPYDITDKPYKIVGVVTAGVRKATIFSKEPSQQKIYNEIWERGEKLGADAVIGAKYGDSHITALSWGNTKAGGVAIKFLTEAEVAAGAKGDTLEGFDPEAWTGKTK</sequence>
<dbReference type="HOGENOM" id="CLU_148051_0_0_5"/>
<gene>
    <name evidence="2" type="ORF">SKP52_04890</name>
</gene>
<evidence type="ECO:0008006" key="4">
    <source>
        <dbReference type="Google" id="ProtNLM"/>
    </source>
</evidence>
<evidence type="ECO:0000256" key="1">
    <source>
        <dbReference type="SAM" id="SignalP"/>
    </source>
</evidence>
<evidence type="ECO:0000313" key="3">
    <source>
        <dbReference type="Proteomes" id="UP000030907"/>
    </source>
</evidence>
<dbReference type="AlphaFoldDB" id="A0A0A7PD15"/>
<dbReference type="KEGG" id="sphk:SKP52_04890"/>
<organism evidence="2 3">
    <name type="scientific">Sphingopyxis fribergensis</name>
    <dbReference type="NCBI Taxonomy" id="1515612"/>
    <lineage>
        <taxon>Bacteria</taxon>
        <taxon>Pseudomonadati</taxon>
        <taxon>Pseudomonadota</taxon>
        <taxon>Alphaproteobacteria</taxon>
        <taxon>Sphingomonadales</taxon>
        <taxon>Sphingomonadaceae</taxon>
        <taxon>Sphingopyxis</taxon>
    </lineage>
</organism>
<reference evidence="2 3" key="1">
    <citation type="journal article" date="2015" name="Int. J. Syst. Evol. Microbiol.">
        <title>Description of Sphingopyxis fribergensis sp. nov. - a soil bacterium with the ability to degrade styrene and phenylacetic acid.</title>
        <authorList>
            <person name="Oelschlagel M."/>
            <person name="Ruckert C."/>
            <person name="Kalinowski J."/>
            <person name="Schmidt G."/>
            <person name="Schlomann M."/>
            <person name="Tischler D."/>
        </authorList>
    </citation>
    <scope>NUCLEOTIDE SEQUENCE [LARGE SCALE GENOMIC DNA]</scope>
    <source>
        <strain evidence="2 3">Kp5.2</strain>
    </source>
</reference>
<protein>
    <recommendedName>
        <fullName evidence="4">Secreted protein</fullName>
    </recommendedName>
</protein>
<feature type="chain" id="PRO_5002030642" description="Secreted protein" evidence="1">
    <location>
        <begin position="24"/>
        <end position="147"/>
    </location>
</feature>
<name>A0A0A7PD15_9SPHN</name>
<accession>A0A0A7PD15</accession>
<feature type="signal peptide" evidence="1">
    <location>
        <begin position="1"/>
        <end position="23"/>
    </location>
</feature>
<keyword evidence="1" id="KW-0732">Signal</keyword>
<dbReference type="STRING" id="1515612.SKP52_04890"/>
<proteinExistence type="predicted"/>
<dbReference type="EMBL" id="CP009122">
    <property type="protein sequence ID" value="AJA07905.1"/>
    <property type="molecule type" value="Genomic_DNA"/>
</dbReference>
<evidence type="ECO:0000313" key="2">
    <source>
        <dbReference type="EMBL" id="AJA07905.1"/>
    </source>
</evidence>
<dbReference type="Proteomes" id="UP000030907">
    <property type="component" value="Chromosome"/>
</dbReference>